<dbReference type="EMBL" id="CAJNOW010000132">
    <property type="protein sequence ID" value="CAF1246861.1"/>
    <property type="molecule type" value="Genomic_DNA"/>
</dbReference>
<gene>
    <name evidence="8" type="ORF">CJN711_LOCUS13199</name>
    <name evidence="9" type="ORF">KQP761_LOCUS2081</name>
</gene>
<protein>
    <recommendedName>
        <fullName evidence="11">EF-hand domain-containing protein</fullName>
    </recommendedName>
</protein>
<dbReference type="GO" id="GO:0005737">
    <property type="term" value="C:cytoplasm"/>
    <property type="evidence" value="ECO:0007669"/>
    <property type="project" value="UniProtKB-SubCell"/>
</dbReference>
<keyword evidence="4" id="KW-0479">Metal-binding</keyword>
<sequence length="191" mass="22098">MPVQRQNANDQSSSSSNSFLQQIFESRLKSEIDENDLLILLNDTELSRSFDRHSKFTIDHCKLLISAVVHSKNTLSLPEFVSVINLLYTWRNFFRRHDLDRNGIIEPYALVNILNSLRFNLSPSTLEIIVKRYSTRVDSNSPAKISFEHYVQLCARLTLLNNLMQQKSTNDSPRNICSFSIDEFMQLALNL</sequence>
<evidence type="ECO:0000256" key="5">
    <source>
        <dbReference type="ARBA" id="ARBA00022737"/>
    </source>
</evidence>
<dbReference type="GO" id="GO:0012505">
    <property type="term" value="C:endomembrane system"/>
    <property type="evidence" value="ECO:0007669"/>
    <property type="project" value="UniProtKB-SubCell"/>
</dbReference>
<dbReference type="EMBL" id="CAJNOV010005794">
    <property type="protein sequence ID" value="CAF1225030.1"/>
    <property type="molecule type" value="Genomic_DNA"/>
</dbReference>
<comment type="caution">
    <text evidence="8">The sequence shown here is derived from an EMBL/GenBank/DDBJ whole genome shotgun (WGS) entry which is preliminary data.</text>
</comment>
<dbReference type="Proteomes" id="UP000663834">
    <property type="component" value="Unassembled WGS sequence"/>
</dbReference>
<dbReference type="AlphaFoldDB" id="A0A814Y587"/>
<dbReference type="Gene3D" id="1.10.238.10">
    <property type="entry name" value="EF-hand"/>
    <property type="match status" value="1"/>
</dbReference>
<keyword evidence="7" id="KW-0472">Membrane</keyword>
<proteinExistence type="predicted"/>
<evidence type="ECO:0000256" key="6">
    <source>
        <dbReference type="ARBA" id="ARBA00022837"/>
    </source>
</evidence>
<evidence type="ECO:0000313" key="10">
    <source>
        <dbReference type="Proteomes" id="UP000663855"/>
    </source>
</evidence>
<dbReference type="PANTHER" id="PTHR46735:SF3">
    <property type="entry name" value="CALPAIN SMALL SUBUNIT 1-RELATED"/>
    <property type="match status" value="1"/>
</dbReference>
<dbReference type="SUPFAM" id="SSF47473">
    <property type="entry name" value="EF-hand"/>
    <property type="match status" value="1"/>
</dbReference>
<accession>A0A814Y587</accession>
<evidence type="ECO:0000313" key="8">
    <source>
        <dbReference type="EMBL" id="CAF1225030.1"/>
    </source>
</evidence>
<dbReference type="OrthoDB" id="186625at2759"/>
<name>A0A814Y587_9BILA</name>
<evidence type="ECO:0000256" key="7">
    <source>
        <dbReference type="ARBA" id="ARBA00023136"/>
    </source>
</evidence>
<evidence type="ECO:0000313" key="9">
    <source>
        <dbReference type="EMBL" id="CAF1246861.1"/>
    </source>
</evidence>
<dbReference type="PANTHER" id="PTHR46735">
    <property type="entry name" value="CALPAIN, SMALL SUBUNIT 1 A-RELATED"/>
    <property type="match status" value="1"/>
</dbReference>
<evidence type="ECO:0000256" key="2">
    <source>
        <dbReference type="ARBA" id="ARBA00004496"/>
    </source>
</evidence>
<comment type="subcellular location">
    <subcellularLocation>
        <location evidence="2">Cytoplasm</location>
    </subcellularLocation>
    <subcellularLocation>
        <location evidence="1">Endomembrane system</location>
    </subcellularLocation>
</comment>
<evidence type="ECO:0000256" key="4">
    <source>
        <dbReference type="ARBA" id="ARBA00022723"/>
    </source>
</evidence>
<keyword evidence="6" id="KW-0106">Calcium</keyword>
<dbReference type="GO" id="GO:0046872">
    <property type="term" value="F:metal ion binding"/>
    <property type="evidence" value="ECO:0007669"/>
    <property type="project" value="UniProtKB-KW"/>
</dbReference>
<keyword evidence="3" id="KW-0963">Cytoplasm</keyword>
<dbReference type="InterPro" id="IPR011992">
    <property type="entry name" value="EF-hand-dom_pair"/>
</dbReference>
<keyword evidence="5" id="KW-0677">Repeat</keyword>
<evidence type="ECO:0008006" key="11">
    <source>
        <dbReference type="Google" id="ProtNLM"/>
    </source>
</evidence>
<reference evidence="8" key="1">
    <citation type="submission" date="2021-02" db="EMBL/GenBank/DDBJ databases">
        <authorList>
            <person name="Nowell W R."/>
        </authorList>
    </citation>
    <scope>NUCLEOTIDE SEQUENCE</scope>
</reference>
<evidence type="ECO:0000256" key="3">
    <source>
        <dbReference type="ARBA" id="ARBA00022490"/>
    </source>
</evidence>
<dbReference type="Proteomes" id="UP000663855">
    <property type="component" value="Unassembled WGS sequence"/>
</dbReference>
<organism evidence="8 10">
    <name type="scientific">Rotaria magnacalcarata</name>
    <dbReference type="NCBI Taxonomy" id="392030"/>
    <lineage>
        <taxon>Eukaryota</taxon>
        <taxon>Metazoa</taxon>
        <taxon>Spiralia</taxon>
        <taxon>Gnathifera</taxon>
        <taxon>Rotifera</taxon>
        <taxon>Eurotatoria</taxon>
        <taxon>Bdelloidea</taxon>
        <taxon>Philodinida</taxon>
        <taxon>Philodinidae</taxon>
        <taxon>Rotaria</taxon>
    </lineage>
</organism>
<evidence type="ECO:0000256" key="1">
    <source>
        <dbReference type="ARBA" id="ARBA00004308"/>
    </source>
</evidence>